<evidence type="ECO:0000256" key="1">
    <source>
        <dbReference type="ARBA" id="ARBA00004141"/>
    </source>
</evidence>
<reference evidence="7 8" key="1">
    <citation type="journal article" date="2015" name="Genome Announc.">
        <title>Expanding the biotechnology potential of lactobacilli through comparative genomics of 213 strains and associated genera.</title>
        <authorList>
            <person name="Sun Z."/>
            <person name="Harris H.M."/>
            <person name="McCann A."/>
            <person name="Guo C."/>
            <person name="Argimon S."/>
            <person name="Zhang W."/>
            <person name="Yang X."/>
            <person name="Jeffery I.B."/>
            <person name="Cooney J.C."/>
            <person name="Kagawa T.F."/>
            <person name="Liu W."/>
            <person name="Song Y."/>
            <person name="Salvetti E."/>
            <person name="Wrobel A."/>
            <person name="Rasinkangas P."/>
            <person name="Parkhill J."/>
            <person name="Rea M.C."/>
            <person name="O'Sullivan O."/>
            <person name="Ritari J."/>
            <person name="Douillard F.P."/>
            <person name="Paul Ross R."/>
            <person name="Yang R."/>
            <person name="Briner A.E."/>
            <person name="Felis G.E."/>
            <person name="de Vos W.M."/>
            <person name="Barrangou R."/>
            <person name="Klaenhammer T.R."/>
            <person name="Caufield P.W."/>
            <person name="Cui Y."/>
            <person name="Zhang H."/>
            <person name="O'Toole P.W."/>
        </authorList>
    </citation>
    <scope>NUCLEOTIDE SEQUENCE [LARGE SCALE GENOMIC DNA]</scope>
    <source>
        <strain evidence="7 8">DSM 18382</strain>
    </source>
</reference>
<dbReference type="AlphaFoldDB" id="A0A0R1W3I9"/>
<protein>
    <submittedName>
        <fullName evidence="7">Cation transport protein</fullName>
    </submittedName>
</protein>
<feature type="transmembrane region" description="Helical" evidence="6">
    <location>
        <begin position="217"/>
        <end position="240"/>
    </location>
</feature>
<dbReference type="InterPro" id="IPR030676">
    <property type="entry name" value="CitT-rel"/>
</dbReference>
<feature type="transmembrane region" description="Helical" evidence="6">
    <location>
        <begin position="12"/>
        <end position="29"/>
    </location>
</feature>
<accession>A0A0R1W3I9</accession>
<feature type="transmembrane region" description="Helical" evidence="6">
    <location>
        <begin position="326"/>
        <end position="349"/>
    </location>
</feature>
<dbReference type="PATRIC" id="fig|1423743.5.peg.589"/>
<sequence length="473" mass="51129">MQHLSKVKYSKFIWPIVIGLIIWLLTPFKPAGIPVNGWHMLAIFVATIIGCITQPLPIGATALLGMTVTVLLGIVDIDTATAGFGNSTVWMIGMAYFLSRGFIKTGFGRRVALVFIRLFGKRTLGLAYSLIGVDLVTAPATPSNTARSGGIVYPIIDSLAHTYGSKPDDATRRKIGSFLVFSEFHGDIITSGMFMTAMAPNLVAATLAKSLGVHISWMTWFMAGVVPGLISLIVVPWLIYKMYPPEIKETPNAKEWADSELEKMGKTSTPEKMMASVFAIALVLWIISSFIGLDAATVAFLAVTLLLLTGVLTMDDILHETGAWNTILWFSILIFMATELNTLGVIPWLSKSIGTALHGVSWILVLLVLVLVYFYSHYLFASGTAHVSAMYSALLGVAISAGAPAVMAAIILGFTGAIFGSTTHFANGPATVLFGSGYVKQSDWWRLNAILALLYLVIWIGIGGLWMKVIGIW</sequence>
<feature type="transmembrane region" description="Helical" evidence="6">
    <location>
        <begin position="297"/>
        <end position="314"/>
    </location>
</feature>
<dbReference type="EMBL" id="AZFY01000014">
    <property type="protein sequence ID" value="KRM12218.1"/>
    <property type="molecule type" value="Genomic_DNA"/>
</dbReference>
<evidence type="ECO:0000256" key="5">
    <source>
        <dbReference type="ARBA" id="ARBA00023136"/>
    </source>
</evidence>
<feature type="transmembrane region" description="Helical" evidence="6">
    <location>
        <begin position="361"/>
        <end position="381"/>
    </location>
</feature>
<proteinExistence type="inferred from homology"/>
<feature type="transmembrane region" description="Helical" evidence="6">
    <location>
        <begin position="273"/>
        <end position="291"/>
    </location>
</feature>
<comment type="caution">
    <text evidence="7">The sequence shown here is derived from an EMBL/GenBank/DDBJ whole genome shotgun (WGS) entry which is preliminary data.</text>
</comment>
<evidence type="ECO:0000313" key="8">
    <source>
        <dbReference type="Proteomes" id="UP000051966"/>
    </source>
</evidence>
<dbReference type="GO" id="GO:0022857">
    <property type="term" value="F:transmembrane transporter activity"/>
    <property type="evidence" value="ECO:0007669"/>
    <property type="project" value="InterPro"/>
</dbReference>
<feature type="transmembrane region" description="Helical" evidence="6">
    <location>
        <begin position="83"/>
        <end position="103"/>
    </location>
</feature>
<evidence type="ECO:0000313" key="7">
    <source>
        <dbReference type="EMBL" id="KRM12218.1"/>
    </source>
</evidence>
<keyword evidence="4 6" id="KW-1133">Transmembrane helix</keyword>
<dbReference type="Proteomes" id="UP000051966">
    <property type="component" value="Unassembled WGS sequence"/>
</dbReference>
<keyword evidence="8" id="KW-1185">Reference proteome</keyword>
<feature type="transmembrane region" description="Helical" evidence="6">
    <location>
        <begin position="175"/>
        <end position="197"/>
    </location>
</feature>
<dbReference type="RefSeq" id="WP_056983484.1">
    <property type="nucleotide sequence ID" value="NZ_AZFY01000014.1"/>
</dbReference>
<feature type="transmembrane region" description="Helical" evidence="6">
    <location>
        <begin position="444"/>
        <end position="467"/>
    </location>
</feature>
<organism evidence="7 8">
    <name type="scientific">Lentilactobacillus farraginis DSM 18382 = JCM 14108</name>
    <dbReference type="NCBI Taxonomy" id="1423743"/>
    <lineage>
        <taxon>Bacteria</taxon>
        <taxon>Bacillati</taxon>
        <taxon>Bacillota</taxon>
        <taxon>Bacilli</taxon>
        <taxon>Lactobacillales</taxon>
        <taxon>Lactobacillaceae</taxon>
        <taxon>Lentilactobacillus</taxon>
    </lineage>
</organism>
<keyword evidence="5 6" id="KW-0472">Membrane</keyword>
<feature type="transmembrane region" description="Helical" evidence="6">
    <location>
        <begin position="35"/>
        <end position="53"/>
    </location>
</feature>
<gene>
    <name evidence="7" type="ORF">FD41_GL000574</name>
</gene>
<feature type="transmembrane region" description="Helical" evidence="6">
    <location>
        <begin position="393"/>
        <end position="419"/>
    </location>
</feature>
<keyword evidence="3 6" id="KW-0812">Transmembrane</keyword>
<dbReference type="InterPro" id="IPR001898">
    <property type="entry name" value="SLC13A/DASS"/>
</dbReference>
<comment type="similarity">
    <text evidence="2">Belongs to the SLC13A/DASS transporter (TC 2.A.47) family. DIT1 subfamily.</text>
</comment>
<dbReference type="PANTHER" id="PTHR42826">
    <property type="entry name" value="DICARBOXYLATE TRANSPORTER 2.1, CHLOROPLASTIC"/>
    <property type="match status" value="1"/>
</dbReference>
<dbReference type="OrthoDB" id="1401038at2"/>
<evidence type="ECO:0000256" key="2">
    <source>
        <dbReference type="ARBA" id="ARBA00007349"/>
    </source>
</evidence>
<evidence type="ECO:0000256" key="4">
    <source>
        <dbReference type="ARBA" id="ARBA00022989"/>
    </source>
</evidence>
<comment type="subcellular location">
    <subcellularLocation>
        <location evidence="1">Membrane</location>
        <topology evidence="1">Multi-pass membrane protein</topology>
    </subcellularLocation>
</comment>
<name>A0A0R1W3I9_9LACO</name>
<dbReference type="NCBIfam" id="TIGR00785">
    <property type="entry name" value="dass"/>
    <property type="match status" value="1"/>
</dbReference>
<dbReference type="GO" id="GO:0016020">
    <property type="term" value="C:membrane"/>
    <property type="evidence" value="ECO:0007669"/>
    <property type="project" value="UniProtKB-SubCell"/>
</dbReference>
<evidence type="ECO:0000256" key="3">
    <source>
        <dbReference type="ARBA" id="ARBA00022692"/>
    </source>
</evidence>
<evidence type="ECO:0000256" key="6">
    <source>
        <dbReference type="SAM" id="Phobius"/>
    </source>
</evidence>
<dbReference type="Pfam" id="PF00939">
    <property type="entry name" value="Na_sulph_symp"/>
    <property type="match status" value="1"/>
</dbReference>
<dbReference type="PIRSF" id="PIRSF002457">
    <property type="entry name" value="DASS"/>
    <property type="match status" value="1"/>
</dbReference>